<dbReference type="Pfam" id="PF01612">
    <property type="entry name" value="DNA_pol_A_exo1"/>
    <property type="match status" value="1"/>
</dbReference>
<keyword evidence="4 6" id="KW-0378">Hydrolase</keyword>
<dbReference type="SMART" id="SM00341">
    <property type="entry name" value="HRDC"/>
    <property type="match status" value="1"/>
</dbReference>
<evidence type="ECO:0000256" key="5">
    <source>
        <dbReference type="ARBA" id="ARBA00022839"/>
    </source>
</evidence>
<evidence type="ECO:0000313" key="9">
    <source>
        <dbReference type="Proteomes" id="UP000179360"/>
    </source>
</evidence>
<dbReference type="Proteomes" id="UP000179360">
    <property type="component" value="Unassembled WGS sequence"/>
</dbReference>
<dbReference type="EC" id="3.1.13.5" evidence="6"/>
<dbReference type="GO" id="GO:0000166">
    <property type="term" value="F:nucleotide binding"/>
    <property type="evidence" value="ECO:0007669"/>
    <property type="project" value="InterPro"/>
</dbReference>
<dbReference type="InterPro" id="IPR051086">
    <property type="entry name" value="RNase_D-like"/>
</dbReference>
<evidence type="ECO:0000313" key="8">
    <source>
        <dbReference type="EMBL" id="OGI47084.1"/>
    </source>
</evidence>
<gene>
    <name evidence="6" type="primary">rnd</name>
    <name evidence="8" type="ORF">A2637_04870</name>
</gene>
<reference evidence="8 9" key="1">
    <citation type="journal article" date="2016" name="Nat. Commun.">
        <title>Thousands of microbial genomes shed light on interconnected biogeochemical processes in an aquifer system.</title>
        <authorList>
            <person name="Anantharaman K."/>
            <person name="Brown C.T."/>
            <person name="Hug L.A."/>
            <person name="Sharon I."/>
            <person name="Castelle C.J."/>
            <person name="Probst A.J."/>
            <person name="Thomas B.C."/>
            <person name="Singh A."/>
            <person name="Wilkins M.J."/>
            <person name="Karaoz U."/>
            <person name="Brodie E.L."/>
            <person name="Williams K.H."/>
            <person name="Hubbard S.S."/>
            <person name="Banfield J.F."/>
        </authorList>
    </citation>
    <scope>NUCLEOTIDE SEQUENCE [LARGE SCALE GENOMIC DNA]</scope>
</reference>
<dbReference type="SUPFAM" id="SSF53098">
    <property type="entry name" value="Ribonuclease H-like"/>
    <property type="match status" value="1"/>
</dbReference>
<dbReference type="InterPro" id="IPR002121">
    <property type="entry name" value="HRDC_dom"/>
</dbReference>
<evidence type="ECO:0000256" key="4">
    <source>
        <dbReference type="ARBA" id="ARBA00022801"/>
    </source>
</evidence>
<dbReference type="NCBIfam" id="TIGR01388">
    <property type="entry name" value="rnd"/>
    <property type="match status" value="1"/>
</dbReference>
<keyword evidence="2 6" id="KW-0819">tRNA processing</keyword>
<dbReference type="GO" id="GO:0008408">
    <property type="term" value="F:3'-5' exonuclease activity"/>
    <property type="evidence" value="ECO:0007669"/>
    <property type="project" value="InterPro"/>
</dbReference>
<dbReference type="PANTHER" id="PTHR47649:SF1">
    <property type="entry name" value="RIBONUCLEASE D"/>
    <property type="match status" value="1"/>
</dbReference>
<evidence type="ECO:0000259" key="7">
    <source>
        <dbReference type="PROSITE" id="PS50967"/>
    </source>
</evidence>
<sequence length="372" mass="41024">MTGQLIHTAAALEGLCRQLRDSPWIALDTEFARAKTYYARLCLVQVAAPGVLACVDTLALADISPLLDLIYAPRTLKVFHSARQDLEVFYDLKGSPPAPVFDTQIAAALTGHGDQIGYAALVATVTDVRLDKLHTRADWERRPLAPELIRYAEDDVRYLGELYLALDRKLAALERQAWLEEECAALTAPALYRNDPDDAWRRLPQAHYLPPAAQTVLKELAAWRERAAQQRNLPRAWVLPDAALLDIARATPDSLDGLSRITGVGGTIARTWGEDILAAVRRGLSAPARRWWDAPARLDREQQALYERMSARLRALAAERNISPTLLASRKDILALLRGDPAAALAHGWRRELVGAELLALRAAGAPNEIGP</sequence>
<comment type="subcellular location">
    <subcellularLocation>
        <location evidence="6">Cytoplasm</location>
    </subcellularLocation>
</comment>
<dbReference type="InterPro" id="IPR010997">
    <property type="entry name" value="HRDC-like_sf"/>
</dbReference>
<dbReference type="InterPro" id="IPR006292">
    <property type="entry name" value="RNase_D"/>
</dbReference>
<dbReference type="STRING" id="1817764.A2637_04870"/>
<dbReference type="AlphaFoldDB" id="A0A1F6TPM3"/>
<comment type="catalytic activity">
    <reaction evidence="6">
        <text>Exonucleolytic cleavage that removes extra residues from the 3'-terminus of tRNA to produce 5'-mononucleotides.</text>
        <dbReference type="EC" id="3.1.13.5"/>
    </reaction>
</comment>
<evidence type="ECO:0000256" key="3">
    <source>
        <dbReference type="ARBA" id="ARBA00022722"/>
    </source>
</evidence>
<keyword evidence="5 6" id="KW-0269">Exonuclease</keyword>
<dbReference type="EMBL" id="MFSY01000029">
    <property type="protein sequence ID" value="OGI47084.1"/>
    <property type="molecule type" value="Genomic_DNA"/>
</dbReference>
<comment type="caution">
    <text evidence="8">The sequence shown here is derived from an EMBL/GenBank/DDBJ whole genome shotgun (WGS) entry which is preliminary data.</text>
</comment>
<comment type="function">
    <text evidence="6">Exonuclease involved in the 3' processing of various precursor tRNAs. Initiates hydrolysis at the 3'-terminus of an RNA molecule and releases 5'-mononucleotides.</text>
</comment>
<dbReference type="SMART" id="SM00474">
    <property type="entry name" value="35EXOc"/>
    <property type="match status" value="1"/>
</dbReference>
<dbReference type="HAMAP" id="MF_01899">
    <property type="entry name" value="RNase_D"/>
    <property type="match status" value="1"/>
</dbReference>
<dbReference type="Gene3D" id="3.30.420.10">
    <property type="entry name" value="Ribonuclease H-like superfamily/Ribonuclease H"/>
    <property type="match status" value="1"/>
</dbReference>
<evidence type="ECO:0000256" key="2">
    <source>
        <dbReference type="ARBA" id="ARBA00022694"/>
    </source>
</evidence>
<dbReference type="SUPFAM" id="SSF47819">
    <property type="entry name" value="HRDC-like"/>
    <property type="match status" value="2"/>
</dbReference>
<dbReference type="Gene3D" id="1.10.150.80">
    <property type="entry name" value="HRDC domain"/>
    <property type="match status" value="2"/>
</dbReference>
<feature type="domain" description="HRDC" evidence="7">
    <location>
        <begin position="210"/>
        <end position="290"/>
    </location>
</feature>
<dbReference type="PANTHER" id="PTHR47649">
    <property type="entry name" value="RIBONUCLEASE D"/>
    <property type="match status" value="1"/>
</dbReference>
<dbReference type="GO" id="GO:0033890">
    <property type="term" value="F:ribonuclease D activity"/>
    <property type="evidence" value="ECO:0007669"/>
    <property type="project" value="UniProtKB-UniRule"/>
</dbReference>
<evidence type="ECO:0000256" key="6">
    <source>
        <dbReference type="HAMAP-Rule" id="MF_01899"/>
    </source>
</evidence>
<keyword evidence="1 6" id="KW-0963">Cytoplasm</keyword>
<dbReference type="InterPro" id="IPR002562">
    <property type="entry name" value="3'-5'_exonuclease_dom"/>
</dbReference>
<evidence type="ECO:0000256" key="1">
    <source>
        <dbReference type="ARBA" id="ARBA00022490"/>
    </source>
</evidence>
<name>A0A1F6TPM3_9PROT</name>
<dbReference type="GO" id="GO:0003676">
    <property type="term" value="F:nucleic acid binding"/>
    <property type="evidence" value="ECO:0007669"/>
    <property type="project" value="InterPro"/>
</dbReference>
<organism evidence="8 9">
    <name type="scientific">Candidatus Muproteobacteria bacterium RIFCSPHIGHO2_01_FULL_65_16</name>
    <dbReference type="NCBI Taxonomy" id="1817764"/>
    <lineage>
        <taxon>Bacteria</taxon>
        <taxon>Pseudomonadati</taxon>
        <taxon>Pseudomonadota</taxon>
        <taxon>Candidatus Muproteobacteria</taxon>
    </lineage>
</organism>
<dbReference type="GO" id="GO:0042780">
    <property type="term" value="P:tRNA 3'-end processing"/>
    <property type="evidence" value="ECO:0007669"/>
    <property type="project" value="UniProtKB-UniRule"/>
</dbReference>
<accession>A0A1F6TPM3</accession>
<dbReference type="Pfam" id="PF00570">
    <property type="entry name" value="HRDC"/>
    <property type="match status" value="1"/>
</dbReference>
<dbReference type="InterPro" id="IPR012337">
    <property type="entry name" value="RNaseH-like_sf"/>
</dbReference>
<dbReference type="PROSITE" id="PS50967">
    <property type="entry name" value="HRDC"/>
    <property type="match status" value="1"/>
</dbReference>
<protein>
    <recommendedName>
        <fullName evidence="6">Ribonuclease D</fullName>
        <shortName evidence="6">RNase D</shortName>
        <ecNumber evidence="6">3.1.13.5</ecNumber>
    </recommendedName>
</protein>
<dbReference type="InterPro" id="IPR044876">
    <property type="entry name" value="HRDC_dom_sf"/>
</dbReference>
<comment type="cofactor">
    <cofactor evidence="6">
        <name>a divalent metal cation</name>
        <dbReference type="ChEBI" id="CHEBI:60240"/>
    </cofactor>
</comment>
<dbReference type="InterPro" id="IPR036397">
    <property type="entry name" value="RNaseH_sf"/>
</dbReference>
<keyword evidence="3 6" id="KW-0540">Nuclease</keyword>
<dbReference type="CDD" id="cd06142">
    <property type="entry name" value="RNaseD_exo"/>
    <property type="match status" value="1"/>
</dbReference>
<proteinExistence type="inferred from homology"/>
<comment type="similarity">
    <text evidence="6">Belongs to the RNase D family.</text>
</comment>
<dbReference type="GO" id="GO:0005737">
    <property type="term" value="C:cytoplasm"/>
    <property type="evidence" value="ECO:0007669"/>
    <property type="project" value="UniProtKB-SubCell"/>
</dbReference>